<dbReference type="EMBL" id="LR877147">
    <property type="protein sequence ID" value="CAD2214436.1"/>
    <property type="molecule type" value="Genomic_DNA"/>
</dbReference>
<gene>
    <name evidence="4" type="ORF">ADEAN_000188200</name>
</gene>
<evidence type="ECO:0000256" key="3">
    <source>
        <dbReference type="ARBA" id="ARBA00023204"/>
    </source>
</evidence>
<dbReference type="InterPro" id="IPR010760">
    <property type="entry name" value="DNA-repair_Swi5"/>
</dbReference>
<comment type="similarity">
    <text evidence="1">Belongs to the SWI5/SAE3 family.</text>
</comment>
<keyword evidence="2" id="KW-0227">DNA damage</keyword>
<sequence>MDTHRNMPPDYLDHYYPLLQRNKHYTDLLHTYNEIKDATQNMLSILAKLEGSTLSEAHSSLDIDPTK</sequence>
<accession>A0A7G2C3Z5</accession>
<keyword evidence="3" id="KW-0234">DNA repair</keyword>
<dbReference type="VEuPathDB" id="TriTrypDB:ADEAN_000188200"/>
<keyword evidence="5" id="KW-1185">Reference proteome</keyword>
<organism evidence="4 5">
    <name type="scientific">Angomonas deanei</name>
    <dbReference type="NCBI Taxonomy" id="59799"/>
    <lineage>
        <taxon>Eukaryota</taxon>
        <taxon>Discoba</taxon>
        <taxon>Euglenozoa</taxon>
        <taxon>Kinetoplastea</taxon>
        <taxon>Metakinetoplastina</taxon>
        <taxon>Trypanosomatida</taxon>
        <taxon>Trypanosomatidae</taxon>
        <taxon>Strigomonadinae</taxon>
        <taxon>Angomonas</taxon>
    </lineage>
</organism>
<dbReference type="GO" id="GO:0006281">
    <property type="term" value="P:DNA repair"/>
    <property type="evidence" value="ECO:0007669"/>
    <property type="project" value="UniProtKB-KW"/>
</dbReference>
<protein>
    <submittedName>
        <fullName evidence="4">Swi5, putative</fullName>
    </submittedName>
</protein>
<dbReference type="Pfam" id="PF07061">
    <property type="entry name" value="Swi5"/>
    <property type="match status" value="1"/>
</dbReference>
<reference evidence="4 5" key="1">
    <citation type="submission" date="2020-08" db="EMBL/GenBank/DDBJ databases">
        <authorList>
            <person name="Newling K."/>
            <person name="Davey J."/>
            <person name="Forrester S."/>
        </authorList>
    </citation>
    <scope>NUCLEOTIDE SEQUENCE [LARGE SCALE GENOMIC DNA]</scope>
    <source>
        <strain evidence="5">Crithidia deanei Carvalho (ATCC PRA-265)</strain>
    </source>
</reference>
<evidence type="ECO:0000256" key="2">
    <source>
        <dbReference type="ARBA" id="ARBA00022763"/>
    </source>
</evidence>
<evidence type="ECO:0000313" key="4">
    <source>
        <dbReference type="EMBL" id="CAD2214436.1"/>
    </source>
</evidence>
<dbReference type="Proteomes" id="UP000515908">
    <property type="component" value="Chromosome 03"/>
</dbReference>
<name>A0A7G2C3Z5_9TRYP</name>
<evidence type="ECO:0000313" key="5">
    <source>
        <dbReference type="Proteomes" id="UP000515908"/>
    </source>
</evidence>
<dbReference type="Gene3D" id="1.20.5.170">
    <property type="match status" value="1"/>
</dbReference>
<proteinExistence type="inferred from homology"/>
<evidence type="ECO:0000256" key="1">
    <source>
        <dbReference type="ARBA" id="ARBA00008060"/>
    </source>
</evidence>
<dbReference type="AlphaFoldDB" id="A0A7G2C3Z5"/>